<keyword evidence="1" id="KW-0812">Transmembrane</keyword>
<gene>
    <name evidence="2" type="ORF">GCM10010191_62040</name>
</gene>
<protein>
    <submittedName>
        <fullName evidence="2">Oxidoreductase</fullName>
    </submittedName>
</protein>
<dbReference type="Proteomes" id="UP001501231">
    <property type="component" value="Unassembled WGS sequence"/>
</dbReference>
<proteinExistence type="predicted"/>
<reference evidence="2 3" key="1">
    <citation type="journal article" date="2019" name="Int. J. Syst. Evol. Microbiol.">
        <title>The Global Catalogue of Microorganisms (GCM) 10K type strain sequencing project: providing services to taxonomists for standard genome sequencing and annotation.</title>
        <authorList>
            <consortium name="The Broad Institute Genomics Platform"/>
            <consortium name="The Broad Institute Genome Sequencing Center for Infectious Disease"/>
            <person name="Wu L."/>
            <person name="Ma J."/>
        </authorList>
    </citation>
    <scope>NUCLEOTIDE SEQUENCE [LARGE SCALE GENOMIC DNA]</scope>
    <source>
        <strain evidence="2 3">JCM 3325</strain>
    </source>
</reference>
<evidence type="ECO:0000313" key="2">
    <source>
        <dbReference type="EMBL" id="GAA2438451.1"/>
    </source>
</evidence>
<feature type="transmembrane region" description="Helical" evidence="1">
    <location>
        <begin position="389"/>
        <end position="407"/>
    </location>
</feature>
<keyword evidence="1" id="KW-1133">Transmembrane helix</keyword>
<keyword evidence="3" id="KW-1185">Reference proteome</keyword>
<name>A0ABN3JRU1_9ACTN</name>
<keyword evidence="1" id="KW-0472">Membrane</keyword>
<dbReference type="EMBL" id="BAAARW010000023">
    <property type="protein sequence ID" value="GAA2438451.1"/>
    <property type="molecule type" value="Genomic_DNA"/>
</dbReference>
<evidence type="ECO:0000313" key="3">
    <source>
        <dbReference type="Proteomes" id="UP001501231"/>
    </source>
</evidence>
<organism evidence="2 3">
    <name type="scientific">Actinomadura vinacea</name>
    <dbReference type="NCBI Taxonomy" id="115336"/>
    <lineage>
        <taxon>Bacteria</taxon>
        <taxon>Bacillati</taxon>
        <taxon>Actinomycetota</taxon>
        <taxon>Actinomycetes</taxon>
        <taxon>Streptosporangiales</taxon>
        <taxon>Thermomonosporaceae</taxon>
        <taxon>Actinomadura</taxon>
    </lineage>
</organism>
<accession>A0ABN3JRU1</accession>
<evidence type="ECO:0000256" key="1">
    <source>
        <dbReference type="SAM" id="Phobius"/>
    </source>
</evidence>
<dbReference type="RefSeq" id="WP_344593721.1">
    <property type="nucleotide sequence ID" value="NZ_BAAARW010000023.1"/>
</dbReference>
<feature type="transmembrane region" description="Helical" evidence="1">
    <location>
        <begin position="455"/>
        <end position="479"/>
    </location>
</feature>
<comment type="caution">
    <text evidence="2">The sequence shown here is derived from an EMBL/GenBank/DDBJ whole genome shotgun (WGS) entry which is preliminary data.</text>
</comment>
<sequence length="482" mass="51484">MRAAHLANAGGHALRADALTVTESMWCRDGFIAEGEVRLPSAQLGRLSFAGARLSNPQGHALTADGLTIKHDLDCRNGFTVDGETHLRGATIGGTLDLTRARLDAPGAVALGAARITVGHDMFCRYLTAEGNVRLPGARIGGRLDLNHARLTNASATTLSADRLTVDDGVMAEGLTAHGEVRLPNAHIGAVLVLAGTHLINPGGQALNADGLVVDGDVHPTDGFTAEGEIRLAGARIDGDLDLSDSTLTEPGRHALNLKGVRADALILLPRHRPDGSVDLTNTRVGIFDDDPTTWPASIQLRGFTYDSLGPRSDKADVAARLRWLARDPGGYAPQLYDQLAAAYRRAGDEQAARQVAVAKQWRRRATLNPAGKVANWLLYLTVGYGYRTWLAAIWLAGLLALGTWIFTGAHTHDLTRADPRGPGFNALGYTLDVLLPIADLGQQKAWRARDTAMYWSWAFIVAGWVLTTAVVAGLTGILKRD</sequence>